<dbReference type="Gene3D" id="1.10.10.60">
    <property type="entry name" value="Homeodomain-like"/>
    <property type="match status" value="2"/>
</dbReference>
<keyword evidence="4" id="KW-0238">DNA-binding</keyword>
<keyword evidence="9" id="KW-0812">Transmembrane</keyword>
<dbReference type="GO" id="GO:0045893">
    <property type="term" value="P:positive regulation of DNA-templated transcription"/>
    <property type="evidence" value="ECO:0007669"/>
    <property type="project" value="UniProtKB-ARBA"/>
</dbReference>
<feature type="domain" description="START" evidence="11">
    <location>
        <begin position="72"/>
        <end position="220"/>
    </location>
</feature>
<sequence length="879" mass="98975">MASQKTLTSEDGNINQTEILSEANELQFENAVSRSDNETLNAFTMLLDFWRNQFPNVSSYLLNLWVVLACIVNEIIALATLESPLWRRSQREEMLTLNEFYSRFFPWYAKNVPRFVHEASRASEVIHVDASWLLTKLKNPMRWVTIFPSLVGNVSIESSNDDVRMIIDMEFLTLITPVIPTRKVKVLRYCHRIANDTWIIADISMYLSSYSDDLRPEFLRFPSGFIIKHVARIFRGFGAKKWLVALQRYCSKTTYVPSMTMGNQLLSSITNSAGKNNLLQASKRLVHIFCSGTCGVIGNRGRWLGAGRRFDVRVFSLESRDMIRHPYGIISASGLTKIHAKPEILFPLIYGVKKLEIHNHLRLSGNDLKQVLRITRDDITSRNDVSLFSFRLNNSTEVYLLREAYNEASSSMVIHSILDVSSLAKIINGDRSYSFTYPCGFTIMPGQNSGDEDAGCVVSVGFLTIATEEIVANTLTHPDVLPITRDAEGAMIVYGGGASEDGGGGGVVLKKGPWTVAEDETLAAYVREYGEGNWNSVQKKTWLARCGKSCRLRWANHLRPNLRKGSFTPEEERLIIQLHSQLGNKWARMAAQLPGRTDNEIKNYWNTRLKRFQRQGLPLYPPEYSQNNHQQQMYPQQPSSPLPSQTPASSFTFPLLQPPSLCPKRCYNTAFSPKASYISSPTNFLVSSPTFLHTHSSLSSYQSTNPVYSMKHELSSNQIPYSASLGVYQVSKFSDNGDCNQNLNTGLHTNTCQLLEDLMEEAEALADSFRAPKRRQIMAALEDNNNNNNFFSGGFGHRVSSNSLCSLQGLTPKEDESLQMNTMQDEDITKLLDWGSESEEISNGQSSVITTENNLVLDDHQFAFLFPVDDDTNNLPGIC</sequence>
<dbReference type="SUPFAM" id="SSF46689">
    <property type="entry name" value="Homeodomain-like"/>
    <property type="match status" value="1"/>
</dbReference>
<evidence type="ECO:0000256" key="6">
    <source>
        <dbReference type="ARBA" id="ARBA00023163"/>
    </source>
</evidence>
<dbReference type="Proteomes" id="UP000516314">
    <property type="component" value="Chromosome 4"/>
</dbReference>
<dbReference type="GO" id="GO:0005634">
    <property type="term" value="C:nucleus"/>
    <property type="evidence" value="ECO:0007669"/>
    <property type="project" value="UniProtKB-SubCell"/>
</dbReference>
<dbReference type="FunFam" id="1.10.10.60:FF:000404">
    <property type="entry name" value="Transcription factor MYB97"/>
    <property type="match status" value="1"/>
</dbReference>
<keyword evidence="7" id="KW-0539">Nucleus</keyword>
<evidence type="ECO:0000256" key="5">
    <source>
        <dbReference type="ARBA" id="ARBA00023159"/>
    </source>
</evidence>
<keyword evidence="5" id="KW-0010">Activator</keyword>
<comment type="subcellular location">
    <subcellularLocation>
        <location evidence="1">Nucleus</location>
    </subcellularLocation>
</comment>
<dbReference type="Pfam" id="PF00249">
    <property type="entry name" value="Myb_DNA-binding"/>
    <property type="match status" value="2"/>
</dbReference>
<dbReference type="InterPro" id="IPR017930">
    <property type="entry name" value="Myb_dom"/>
</dbReference>
<dbReference type="InterPro" id="IPR001005">
    <property type="entry name" value="SANT/Myb"/>
</dbReference>
<dbReference type="GO" id="GO:0003677">
    <property type="term" value="F:DNA binding"/>
    <property type="evidence" value="ECO:0007669"/>
    <property type="project" value="UniProtKB-KW"/>
</dbReference>
<evidence type="ECO:0000313" key="13">
    <source>
        <dbReference type="EMBL" id="CAD5329175.1"/>
    </source>
</evidence>
<evidence type="ECO:0000259" key="12">
    <source>
        <dbReference type="PROSITE" id="PS51294"/>
    </source>
</evidence>
<dbReference type="PROSITE" id="PS50090">
    <property type="entry name" value="MYB_LIKE"/>
    <property type="match status" value="2"/>
</dbReference>
<dbReference type="CDD" id="cd00167">
    <property type="entry name" value="SANT"/>
    <property type="match status" value="2"/>
</dbReference>
<gene>
    <name evidence="13" type="ORF">AT9943_LOCUS16780</name>
</gene>
<dbReference type="PANTHER" id="PTHR47995">
    <property type="entry name" value="TRANSCRIPTION FACTOR MYB33-RELATED"/>
    <property type="match status" value="1"/>
</dbReference>
<dbReference type="GO" id="GO:0048235">
    <property type="term" value="P:pollen sperm cell differentiation"/>
    <property type="evidence" value="ECO:0007669"/>
    <property type="project" value="UniProtKB-ARBA"/>
</dbReference>
<dbReference type="SUPFAM" id="SSF55961">
    <property type="entry name" value="Bet v1-like"/>
    <property type="match status" value="1"/>
</dbReference>
<feature type="transmembrane region" description="Helical" evidence="9">
    <location>
        <begin position="60"/>
        <end position="81"/>
    </location>
</feature>
<reference evidence="13 14" key="1">
    <citation type="submission" date="2020-09" db="EMBL/GenBank/DDBJ databases">
        <authorList>
            <person name="Ashkenazy H."/>
        </authorList>
    </citation>
    <scope>NUCLEOTIDE SEQUENCE [LARGE SCALE GENOMIC DNA]</scope>
    <source>
        <strain evidence="14">cv. Cdm-0</strain>
    </source>
</reference>
<dbReference type="InterPro" id="IPR057993">
    <property type="entry name" value="HD-Zip_IV_C"/>
</dbReference>
<keyword evidence="6" id="KW-0804">Transcription</keyword>
<dbReference type="PROSITE" id="PS50848">
    <property type="entry name" value="START"/>
    <property type="match status" value="1"/>
</dbReference>
<evidence type="ECO:0000256" key="4">
    <source>
        <dbReference type="ARBA" id="ARBA00023125"/>
    </source>
</evidence>
<dbReference type="InterPro" id="IPR002913">
    <property type="entry name" value="START_lipid-bd_dom"/>
</dbReference>
<evidence type="ECO:0000259" key="10">
    <source>
        <dbReference type="PROSITE" id="PS50090"/>
    </source>
</evidence>
<evidence type="ECO:0000256" key="2">
    <source>
        <dbReference type="ARBA" id="ARBA00022737"/>
    </source>
</evidence>
<dbReference type="GO" id="GO:0008289">
    <property type="term" value="F:lipid binding"/>
    <property type="evidence" value="ECO:0007669"/>
    <property type="project" value="InterPro"/>
</dbReference>
<feature type="domain" description="HTH myb-type" evidence="12">
    <location>
        <begin position="506"/>
        <end position="558"/>
    </location>
</feature>
<proteinExistence type="predicted"/>
<feature type="domain" description="HTH myb-type" evidence="12">
    <location>
        <begin position="559"/>
        <end position="613"/>
    </location>
</feature>
<dbReference type="PROSITE" id="PS51294">
    <property type="entry name" value="HTH_MYB"/>
    <property type="match status" value="2"/>
</dbReference>
<dbReference type="GO" id="GO:0003700">
    <property type="term" value="F:DNA-binding transcription factor activity"/>
    <property type="evidence" value="ECO:0007669"/>
    <property type="project" value="UniProtKB-ARBA"/>
</dbReference>
<evidence type="ECO:0000256" key="3">
    <source>
        <dbReference type="ARBA" id="ARBA00023015"/>
    </source>
</evidence>
<dbReference type="Pfam" id="PF25797">
    <property type="entry name" value="PDF2_C"/>
    <property type="match status" value="1"/>
</dbReference>
<keyword evidence="9" id="KW-1133">Transmembrane helix</keyword>
<protein>
    <submittedName>
        <fullName evidence="13">(thale cress) hypothetical protein</fullName>
    </submittedName>
</protein>
<evidence type="ECO:0000256" key="8">
    <source>
        <dbReference type="SAM" id="MobiDB-lite"/>
    </source>
</evidence>
<feature type="compositionally biased region" description="Low complexity" evidence="8">
    <location>
        <begin position="630"/>
        <end position="649"/>
    </location>
</feature>
<dbReference type="SMART" id="SM00717">
    <property type="entry name" value="SANT"/>
    <property type="match status" value="2"/>
</dbReference>
<keyword evidence="9" id="KW-0472">Membrane</keyword>
<feature type="domain" description="Myb-like" evidence="10">
    <location>
        <begin position="509"/>
        <end position="558"/>
    </location>
</feature>
<keyword evidence="3" id="KW-0805">Transcription regulation</keyword>
<dbReference type="EMBL" id="LR881469">
    <property type="protein sequence ID" value="CAD5329175.1"/>
    <property type="molecule type" value="Genomic_DNA"/>
</dbReference>
<evidence type="ECO:0000256" key="9">
    <source>
        <dbReference type="SAM" id="Phobius"/>
    </source>
</evidence>
<keyword evidence="2" id="KW-0677">Repeat</keyword>
<evidence type="ECO:0000259" key="11">
    <source>
        <dbReference type="PROSITE" id="PS50848"/>
    </source>
</evidence>
<evidence type="ECO:0000256" key="1">
    <source>
        <dbReference type="ARBA" id="ARBA00004123"/>
    </source>
</evidence>
<dbReference type="InterPro" id="IPR009057">
    <property type="entry name" value="Homeodomain-like_sf"/>
</dbReference>
<accession>A0A7G2F167</accession>
<dbReference type="GO" id="GO:0090406">
    <property type="term" value="C:pollen tube"/>
    <property type="evidence" value="ECO:0007669"/>
    <property type="project" value="UniProtKB-ARBA"/>
</dbReference>
<name>A0A7G2F167_ARATH</name>
<dbReference type="PANTHER" id="PTHR47995:SF6">
    <property type="entry name" value="MYB DOMAIN PROTEIN 81-RELATED"/>
    <property type="match status" value="1"/>
</dbReference>
<evidence type="ECO:0000313" key="14">
    <source>
        <dbReference type="Proteomes" id="UP000516314"/>
    </source>
</evidence>
<feature type="region of interest" description="Disordered" evidence="8">
    <location>
        <begin position="621"/>
        <end position="649"/>
    </location>
</feature>
<organism evidence="13 14">
    <name type="scientific">Arabidopsis thaliana</name>
    <name type="common">Mouse-ear cress</name>
    <dbReference type="NCBI Taxonomy" id="3702"/>
    <lineage>
        <taxon>Eukaryota</taxon>
        <taxon>Viridiplantae</taxon>
        <taxon>Streptophyta</taxon>
        <taxon>Embryophyta</taxon>
        <taxon>Tracheophyta</taxon>
        <taxon>Spermatophyta</taxon>
        <taxon>Magnoliopsida</taxon>
        <taxon>eudicotyledons</taxon>
        <taxon>Gunneridae</taxon>
        <taxon>Pentapetalae</taxon>
        <taxon>rosids</taxon>
        <taxon>malvids</taxon>
        <taxon>Brassicales</taxon>
        <taxon>Brassicaceae</taxon>
        <taxon>Camelineae</taxon>
        <taxon>Arabidopsis</taxon>
    </lineage>
</organism>
<feature type="domain" description="Myb-like" evidence="10">
    <location>
        <begin position="559"/>
        <end position="609"/>
    </location>
</feature>
<dbReference type="FunFam" id="1.10.10.60:FF:000001">
    <property type="entry name" value="MYB-related transcription factor"/>
    <property type="match status" value="1"/>
</dbReference>
<dbReference type="AlphaFoldDB" id="A0A7G2F167"/>
<dbReference type="GO" id="GO:0080092">
    <property type="term" value="P:regulation of pollen tube growth"/>
    <property type="evidence" value="ECO:0007669"/>
    <property type="project" value="UniProtKB-ARBA"/>
</dbReference>
<evidence type="ECO:0000256" key="7">
    <source>
        <dbReference type="ARBA" id="ARBA00023242"/>
    </source>
</evidence>